<feature type="compositionally biased region" description="Basic and acidic residues" evidence="1">
    <location>
        <begin position="216"/>
        <end position="229"/>
    </location>
</feature>
<dbReference type="InParanoid" id="D3BN89"/>
<sequence>MVTSNSYYTDNIAPSITVNSHPLSIIVDQNEIQLNSTSGLIIIDDHKEYSGDIISTTNYDIGNDSKAIGRMIKDILEVPNGRFVFEKNRFVNNNSNNNNSKVMSNKMDGNKRMSSPSPLRHSIILDQEFDEEDDDYYALQNIPGASSILDSTGKTKSNTSTPLIVTPSGSRSNSTQSTPKLSRNNSGGNNNSIDLDSKFDDINGNAAAGHEEIHRAHRVKEQQDERRLQQPEGTDEITRVSTDTADTRRENHQEFEQPRLCKCGRSCLCDKSGIEPKESTENQVEIGHGEYGRRQRPTKGFRDVQACLFEKGGHAHREGIQVDRRQQRLSECRRRST</sequence>
<reference evidence="2 3" key="1">
    <citation type="journal article" date="2011" name="Genome Res.">
        <title>Phylogeny-wide analysis of social amoeba genomes highlights ancient origins for complex intercellular communication.</title>
        <authorList>
            <person name="Heidel A.J."/>
            <person name="Lawal H.M."/>
            <person name="Felder M."/>
            <person name="Schilde C."/>
            <person name="Helps N.R."/>
            <person name="Tunggal B."/>
            <person name="Rivero F."/>
            <person name="John U."/>
            <person name="Schleicher M."/>
            <person name="Eichinger L."/>
            <person name="Platzer M."/>
            <person name="Noegel A.A."/>
            <person name="Schaap P."/>
            <person name="Gloeckner G."/>
        </authorList>
    </citation>
    <scope>NUCLEOTIDE SEQUENCE [LARGE SCALE GENOMIC DNA]</scope>
    <source>
        <strain evidence="3">ATCC 26659 / Pp 5 / PN500</strain>
    </source>
</reference>
<dbReference type="GeneID" id="31364975"/>
<evidence type="ECO:0000313" key="3">
    <source>
        <dbReference type="Proteomes" id="UP000001396"/>
    </source>
</evidence>
<feature type="region of interest" description="Disordered" evidence="1">
    <location>
        <begin position="216"/>
        <end position="252"/>
    </location>
</feature>
<name>D3BN89_HETP5</name>
<evidence type="ECO:0000313" key="2">
    <source>
        <dbReference type="EMBL" id="EFA76749.1"/>
    </source>
</evidence>
<accession>D3BN89</accession>
<dbReference type="EMBL" id="ADBJ01000044">
    <property type="protein sequence ID" value="EFA76749.1"/>
    <property type="molecule type" value="Genomic_DNA"/>
</dbReference>
<dbReference type="AlphaFoldDB" id="D3BN89"/>
<proteinExistence type="predicted"/>
<feature type="region of interest" description="Disordered" evidence="1">
    <location>
        <begin position="312"/>
        <end position="337"/>
    </location>
</feature>
<evidence type="ECO:0000256" key="1">
    <source>
        <dbReference type="SAM" id="MobiDB-lite"/>
    </source>
</evidence>
<feature type="compositionally biased region" description="Low complexity" evidence="1">
    <location>
        <begin position="95"/>
        <end position="107"/>
    </location>
</feature>
<keyword evidence="3" id="KW-1185">Reference proteome</keyword>
<dbReference type="Proteomes" id="UP000001396">
    <property type="component" value="Unassembled WGS sequence"/>
</dbReference>
<comment type="caution">
    <text evidence="2">The sequence shown here is derived from an EMBL/GenBank/DDBJ whole genome shotgun (WGS) entry which is preliminary data.</text>
</comment>
<gene>
    <name evidence="2" type="ORF">PPL_09500</name>
</gene>
<feature type="compositionally biased region" description="Polar residues" evidence="1">
    <location>
        <begin position="148"/>
        <end position="183"/>
    </location>
</feature>
<feature type="region of interest" description="Disordered" evidence="1">
    <location>
        <begin position="95"/>
        <end position="119"/>
    </location>
</feature>
<organism evidence="2 3">
    <name type="scientific">Heterostelium pallidum (strain ATCC 26659 / Pp 5 / PN500)</name>
    <name type="common">Cellular slime mold</name>
    <name type="synonym">Polysphondylium pallidum</name>
    <dbReference type="NCBI Taxonomy" id="670386"/>
    <lineage>
        <taxon>Eukaryota</taxon>
        <taxon>Amoebozoa</taxon>
        <taxon>Evosea</taxon>
        <taxon>Eumycetozoa</taxon>
        <taxon>Dictyostelia</taxon>
        <taxon>Acytosteliales</taxon>
        <taxon>Acytosteliaceae</taxon>
        <taxon>Heterostelium</taxon>
    </lineage>
</organism>
<feature type="region of interest" description="Disordered" evidence="1">
    <location>
        <begin position="146"/>
        <end position="203"/>
    </location>
</feature>
<dbReference type="RefSeq" id="XP_020428881.1">
    <property type="nucleotide sequence ID" value="XM_020580294.1"/>
</dbReference>
<protein>
    <submittedName>
        <fullName evidence="2">Uncharacterized protein</fullName>
    </submittedName>
</protein>